<dbReference type="EMBL" id="FOGU01000001">
    <property type="protein sequence ID" value="SER46083.1"/>
    <property type="molecule type" value="Genomic_DNA"/>
</dbReference>
<organism evidence="3 4">
    <name type="scientific">Tranquillimonas rosea</name>
    <dbReference type="NCBI Taxonomy" id="641238"/>
    <lineage>
        <taxon>Bacteria</taxon>
        <taxon>Pseudomonadati</taxon>
        <taxon>Pseudomonadota</taxon>
        <taxon>Alphaproteobacteria</taxon>
        <taxon>Rhodobacterales</taxon>
        <taxon>Roseobacteraceae</taxon>
        <taxon>Tranquillimonas</taxon>
    </lineage>
</organism>
<dbReference type="OrthoDB" id="9789836at2"/>
<dbReference type="Pfam" id="PF06230">
    <property type="entry name" value="LpxI_C"/>
    <property type="match status" value="1"/>
</dbReference>
<dbReference type="Gene3D" id="3.40.50.20">
    <property type="match status" value="1"/>
</dbReference>
<reference evidence="3 4" key="1">
    <citation type="submission" date="2016-10" db="EMBL/GenBank/DDBJ databases">
        <authorList>
            <person name="de Groot N.N."/>
        </authorList>
    </citation>
    <scope>NUCLEOTIDE SEQUENCE [LARGE SCALE GENOMIC DNA]</scope>
    <source>
        <strain evidence="3 4">DSM 23042</strain>
    </source>
</reference>
<evidence type="ECO:0000259" key="1">
    <source>
        <dbReference type="Pfam" id="PF06230"/>
    </source>
</evidence>
<accession>A0A1H9PER8</accession>
<dbReference type="InterPro" id="IPR043167">
    <property type="entry name" value="LpxI_C_sf"/>
</dbReference>
<evidence type="ECO:0000313" key="4">
    <source>
        <dbReference type="Proteomes" id="UP000198885"/>
    </source>
</evidence>
<keyword evidence="4" id="KW-1185">Reference proteome</keyword>
<proteinExistence type="predicted"/>
<gene>
    <name evidence="3" type="ORF">SAMN04490244_101128</name>
</gene>
<protein>
    <recommendedName>
        <fullName evidence="5">Phosphatidate cytidylyltransferase</fullName>
    </recommendedName>
</protein>
<dbReference type="RefSeq" id="WP_092686869.1">
    <property type="nucleotide sequence ID" value="NZ_FOGU01000001.1"/>
</dbReference>
<dbReference type="InterPro" id="IPR010415">
    <property type="entry name" value="LpxI_C"/>
</dbReference>
<evidence type="ECO:0000259" key="2">
    <source>
        <dbReference type="Pfam" id="PF17930"/>
    </source>
</evidence>
<sequence length="274" mass="28572">MLALIAGQGRLPELLADTLDAGSAPWLLCAMEGAPCTVPDAGRECRSFRIERLGTFLQDLRREGATEVCFAGAVRRPDIDPTAIDAATAPLVPRLSQAMKDGDDTTLRTVLALFEEAGLTPRAAHELRPDLLVEPGCLTRAEPSVRDRADIDRAARIVGALGAADVGQSCVVAQGQALAVEALPGTDRMLATLPGLADIRPDPAAGRGILYKAPKPGQDHRVDLPTIGPDTVAGALRAGLSGLAVEAGGVLVLDRDRVCADCDAAGLFLWGHVP</sequence>
<dbReference type="AlphaFoldDB" id="A0A1H9PER8"/>
<dbReference type="PANTHER" id="PTHR39962">
    <property type="entry name" value="BLL4848 PROTEIN"/>
    <property type="match status" value="1"/>
</dbReference>
<dbReference type="InterPro" id="IPR041255">
    <property type="entry name" value="LpxI_N"/>
</dbReference>
<evidence type="ECO:0000313" key="3">
    <source>
        <dbReference type="EMBL" id="SER46083.1"/>
    </source>
</evidence>
<dbReference type="InterPro" id="IPR053174">
    <property type="entry name" value="LpxI"/>
</dbReference>
<name>A0A1H9PER8_9RHOB</name>
<evidence type="ECO:0008006" key="5">
    <source>
        <dbReference type="Google" id="ProtNLM"/>
    </source>
</evidence>
<dbReference type="Proteomes" id="UP000198885">
    <property type="component" value="Unassembled WGS sequence"/>
</dbReference>
<feature type="domain" description="LpxI N-terminal" evidence="2">
    <location>
        <begin position="2"/>
        <end position="131"/>
    </location>
</feature>
<dbReference type="PANTHER" id="PTHR39962:SF1">
    <property type="entry name" value="LPXI FAMILY PROTEIN"/>
    <property type="match status" value="1"/>
</dbReference>
<feature type="domain" description="LpxI C-terminal" evidence="1">
    <location>
        <begin position="135"/>
        <end position="270"/>
    </location>
</feature>
<dbReference type="Gene3D" id="3.40.140.80">
    <property type="match status" value="1"/>
</dbReference>
<dbReference type="Pfam" id="PF17930">
    <property type="entry name" value="LpxI_N"/>
    <property type="match status" value="1"/>
</dbReference>
<dbReference type="STRING" id="641238.SAMN04490244_101128"/>